<evidence type="ECO:0000313" key="2">
    <source>
        <dbReference type="Proteomes" id="UP000323176"/>
    </source>
</evidence>
<name>A0A5C8F131_BRAPL</name>
<proteinExistence type="predicted"/>
<organism evidence="1 2">
    <name type="scientific">Brachyspira pilosicoli</name>
    <name type="common">Serpulina pilosicoli</name>
    <dbReference type="NCBI Taxonomy" id="52584"/>
    <lineage>
        <taxon>Bacteria</taxon>
        <taxon>Pseudomonadati</taxon>
        <taxon>Spirochaetota</taxon>
        <taxon>Spirochaetia</taxon>
        <taxon>Brachyspirales</taxon>
        <taxon>Brachyspiraceae</taxon>
        <taxon>Brachyspira</taxon>
    </lineage>
</organism>
<dbReference type="AlphaFoldDB" id="A0A5C8F131"/>
<dbReference type="Proteomes" id="UP000323176">
    <property type="component" value="Unassembled WGS sequence"/>
</dbReference>
<protein>
    <submittedName>
        <fullName evidence="1">Uncharacterized protein</fullName>
    </submittedName>
</protein>
<sequence length="116" mass="13968">MKKLNIKKYLSLGNIVCMIDDGVLSFIENSIRKETIESKINYLINSFSNKIIMSSKLYKKIEDGIWEIRHHDIRIFCYKENNNWFLYHAMIKKSDRIGDEIYIVRKKYNELKMIIN</sequence>
<comment type="caution">
    <text evidence="1">The sequence shown here is derived from an EMBL/GenBank/DDBJ whole genome shotgun (WGS) entry which is preliminary data.</text>
</comment>
<evidence type="ECO:0000313" key="1">
    <source>
        <dbReference type="EMBL" id="TXJ43967.1"/>
    </source>
</evidence>
<accession>A0A5C8F131</accession>
<reference evidence="1 2" key="1">
    <citation type="journal article" date="1992" name="Lakartidningen">
        <title>[Penicillin V and not amoxicillin is the first choice preparation in acute otitis].</title>
        <authorList>
            <person name="Kamme C."/>
            <person name="Lundgren K."/>
            <person name="Prellner K."/>
        </authorList>
    </citation>
    <scope>NUCLEOTIDE SEQUENCE [LARGE SCALE GENOMIC DNA]</scope>
    <source>
        <strain evidence="1 2">PC5538III-hc</strain>
    </source>
</reference>
<gene>
    <name evidence="1" type="ORF">EPJ72_03805</name>
</gene>
<dbReference type="EMBL" id="SAXY01000025">
    <property type="protein sequence ID" value="TXJ43967.1"/>
    <property type="molecule type" value="Genomic_DNA"/>
</dbReference>